<evidence type="ECO:0000313" key="2">
    <source>
        <dbReference type="EMBL" id="RKT56458.1"/>
    </source>
</evidence>
<feature type="transmembrane region" description="Helical" evidence="1">
    <location>
        <begin position="64"/>
        <end position="85"/>
    </location>
</feature>
<dbReference type="RefSeq" id="WP_246019162.1">
    <property type="nucleotide sequence ID" value="NZ_RBXO01000001.1"/>
</dbReference>
<evidence type="ECO:0000313" key="3">
    <source>
        <dbReference type="Proteomes" id="UP000282084"/>
    </source>
</evidence>
<proteinExistence type="predicted"/>
<keyword evidence="1" id="KW-0472">Membrane</keyword>
<dbReference type="EMBL" id="RBXO01000001">
    <property type="protein sequence ID" value="RKT56458.1"/>
    <property type="molecule type" value="Genomic_DNA"/>
</dbReference>
<protein>
    <submittedName>
        <fullName evidence="2">Uncharacterized protein DUF998</fullName>
    </submittedName>
</protein>
<gene>
    <name evidence="2" type="ORF">C8E97_5157</name>
</gene>
<name>A0A495W9I3_9PSEU</name>
<evidence type="ECO:0000256" key="1">
    <source>
        <dbReference type="SAM" id="Phobius"/>
    </source>
</evidence>
<organism evidence="2 3">
    <name type="scientific">Saccharothrix australiensis</name>
    <dbReference type="NCBI Taxonomy" id="2072"/>
    <lineage>
        <taxon>Bacteria</taxon>
        <taxon>Bacillati</taxon>
        <taxon>Actinomycetota</taxon>
        <taxon>Actinomycetes</taxon>
        <taxon>Pseudonocardiales</taxon>
        <taxon>Pseudonocardiaceae</taxon>
        <taxon>Saccharothrix</taxon>
    </lineage>
</organism>
<accession>A0A495W9I3</accession>
<feature type="transmembrane region" description="Helical" evidence="1">
    <location>
        <begin position="176"/>
        <end position="200"/>
    </location>
</feature>
<keyword evidence="3" id="KW-1185">Reference proteome</keyword>
<dbReference type="Pfam" id="PF06197">
    <property type="entry name" value="DUF998"/>
    <property type="match status" value="1"/>
</dbReference>
<reference evidence="2 3" key="1">
    <citation type="submission" date="2018-10" db="EMBL/GenBank/DDBJ databases">
        <title>Sequencing the genomes of 1000 actinobacteria strains.</title>
        <authorList>
            <person name="Klenk H.-P."/>
        </authorList>
    </citation>
    <scope>NUCLEOTIDE SEQUENCE [LARGE SCALE GENOMIC DNA]</scope>
    <source>
        <strain evidence="2 3">DSM 43800</strain>
    </source>
</reference>
<dbReference type="AlphaFoldDB" id="A0A495W9I3"/>
<keyword evidence="1" id="KW-1133">Transmembrane helix</keyword>
<dbReference type="InterPro" id="IPR009339">
    <property type="entry name" value="DUF998"/>
</dbReference>
<dbReference type="Proteomes" id="UP000282084">
    <property type="component" value="Unassembled WGS sequence"/>
</dbReference>
<feature type="transmembrane region" description="Helical" evidence="1">
    <location>
        <begin position="36"/>
        <end position="57"/>
    </location>
</feature>
<keyword evidence="1" id="KW-0812">Transmembrane</keyword>
<comment type="caution">
    <text evidence="2">The sequence shown here is derived from an EMBL/GenBank/DDBJ whole genome shotgun (WGS) entry which is preliminary data.</text>
</comment>
<feature type="transmembrane region" description="Helical" evidence="1">
    <location>
        <begin position="105"/>
        <end position="124"/>
    </location>
</feature>
<sequence length="207" mass="22346">MLTVVLVGSLDLHRLATTAVGLRRTISEYALGPHRWVFDTAVVLLAAGSLAILGVLVRRGITRWVSPGSVALAAWSLGLALVVVFPKHDWSVGPSVSGGIHRVASLVAFLSLPLAAVLLARPWLRDAAWGAHARRTFRLGVLSALSFTPILYAILVDVLVGTPWWRVLPLGYVERLLVLVEVVAVLVIGWWAIAVAQPAYRLSNTSR</sequence>
<feature type="transmembrane region" description="Helical" evidence="1">
    <location>
        <begin position="136"/>
        <end position="156"/>
    </location>
</feature>